<dbReference type="GO" id="GO:0017057">
    <property type="term" value="F:6-phosphogluconolactonase activity"/>
    <property type="evidence" value="ECO:0007669"/>
    <property type="project" value="TreeGrafter"/>
</dbReference>
<protein>
    <submittedName>
        <fullName evidence="4">6-phosphogluconolactonase</fullName>
    </submittedName>
</protein>
<evidence type="ECO:0000256" key="2">
    <source>
        <dbReference type="ARBA" id="ARBA00022526"/>
    </source>
</evidence>
<dbReference type="SUPFAM" id="SSF51004">
    <property type="entry name" value="C-terminal (heme d1) domain of cytochrome cd1-nitrite reductase"/>
    <property type="match status" value="1"/>
</dbReference>
<dbReference type="Pfam" id="PF10282">
    <property type="entry name" value="Lactonase"/>
    <property type="match status" value="1"/>
</dbReference>
<dbReference type="EMBL" id="FMXQ01000003">
    <property type="protein sequence ID" value="SDB23444.1"/>
    <property type="molecule type" value="Genomic_DNA"/>
</dbReference>
<dbReference type="InterPro" id="IPR050282">
    <property type="entry name" value="Cycloisomerase_2"/>
</dbReference>
<dbReference type="InterPro" id="IPR019405">
    <property type="entry name" value="Lactonase_7-beta_prop"/>
</dbReference>
<reference evidence="4 5" key="1">
    <citation type="submission" date="2016-10" db="EMBL/GenBank/DDBJ databases">
        <authorList>
            <person name="de Groot N.N."/>
        </authorList>
    </citation>
    <scope>NUCLEOTIDE SEQUENCE [LARGE SCALE GENOMIC DNA]</scope>
    <source>
        <strain evidence="4 5">ATCC 35022</strain>
    </source>
</reference>
<dbReference type="PANTHER" id="PTHR30344">
    <property type="entry name" value="6-PHOSPHOGLUCONOLACTONASE-RELATED"/>
    <property type="match status" value="1"/>
</dbReference>
<feature type="region of interest" description="Disordered" evidence="3">
    <location>
        <begin position="141"/>
        <end position="169"/>
    </location>
</feature>
<dbReference type="GO" id="GO:0005829">
    <property type="term" value="C:cytosol"/>
    <property type="evidence" value="ECO:0007669"/>
    <property type="project" value="TreeGrafter"/>
</dbReference>
<name>A0A1G6BS43_9HYPH</name>
<sequence>MTTQSLVFIGSLNRETPYFQGARGPGLSVYALDETTLDATLLTETSAVDNPTFITATADGTHLYATSEVFEWREGLVSAFAYDRATSTLSYINKQPTLGSIAAHNAISSDGTKVLAANYAMGEGGPDQSVAVYDIRDDGGLTPPRGSIAHTGTGPNAERQERSHAHSVNPVPGSDLVIVADLGIDKLVSYCLGADGALTRVSEFATAPGAGPRHVAFHPDGRFMFVMNELDSTFATLSIDAASGALTLVDTLPAVAAEARDGNHCADIQISPDGRFLYGSNRGHDSVAIVAVDQASGKLTLVDYVPCGGATPRNLALNPSGSLLFSANQNGDNVTIFRRDTETGRLTDAGRPIRIGTPMCVRVVD</sequence>
<dbReference type="InterPro" id="IPR015943">
    <property type="entry name" value="WD40/YVTN_repeat-like_dom_sf"/>
</dbReference>
<gene>
    <name evidence="4" type="ORF">SAMN02982931_01786</name>
</gene>
<dbReference type="OrthoDB" id="9790815at2"/>
<dbReference type="AlphaFoldDB" id="A0A1G6BS43"/>
<keyword evidence="2" id="KW-0313">Glucose metabolism</keyword>
<dbReference type="STRING" id="665467.SAMN02982931_01786"/>
<evidence type="ECO:0000256" key="3">
    <source>
        <dbReference type="SAM" id="MobiDB-lite"/>
    </source>
</evidence>
<organism evidence="4 5">
    <name type="scientific">Bauldia litoralis</name>
    <dbReference type="NCBI Taxonomy" id="665467"/>
    <lineage>
        <taxon>Bacteria</taxon>
        <taxon>Pseudomonadati</taxon>
        <taxon>Pseudomonadota</taxon>
        <taxon>Alphaproteobacteria</taxon>
        <taxon>Hyphomicrobiales</taxon>
        <taxon>Kaistiaceae</taxon>
        <taxon>Bauldia</taxon>
    </lineage>
</organism>
<dbReference type="Gene3D" id="2.130.10.10">
    <property type="entry name" value="YVTN repeat-like/Quinoprotein amine dehydrogenase"/>
    <property type="match status" value="1"/>
</dbReference>
<dbReference type="Proteomes" id="UP000199071">
    <property type="component" value="Unassembled WGS sequence"/>
</dbReference>
<dbReference type="RefSeq" id="WP_090876061.1">
    <property type="nucleotide sequence ID" value="NZ_FMXQ01000003.1"/>
</dbReference>
<proteinExistence type="inferred from homology"/>
<evidence type="ECO:0000313" key="5">
    <source>
        <dbReference type="Proteomes" id="UP000199071"/>
    </source>
</evidence>
<dbReference type="GO" id="GO:0006006">
    <property type="term" value="P:glucose metabolic process"/>
    <property type="evidence" value="ECO:0007669"/>
    <property type="project" value="UniProtKB-KW"/>
</dbReference>
<dbReference type="InterPro" id="IPR011048">
    <property type="entry name" value="Haem_d1_sf"/>
</dbReference>
<comment type="similarity">
    <text evidence="1">Belongs to the cycloisomerase 2 family.</text>
</comment>
<evidence type="ECO:0000313" key="4">
    <source>
        <dbReference type="EMBL" id="SDB23444.1"/>
    </source>
</evidence>
<keyword evidence="2" id="KW-0119">Carbohydrate metabolism</keyword>
<dbReference type="PANTHER" id="PTHR30344:SF1">
    <property type="entry name" value="6-PHOSPHOGLUCONOLACTONASE"/>
    <property type="match status" value="1"/>
</dbReference>
<accession>A0A1G6BS43</accession>
<keyword evidence="5" id="KW-1185">Reference proteome</keyword>
<evidence type="ECO:0000256" key="1">
    <source>
        <dbReference type="ARBA" id="ARBA00005564"/>
    </source>
</evidence>